<sequence length="559" mass="61939">MEQEKQQLIEQIISTAKREFDIDLAKEKLISEVEYRALVFTELLSLENAELSHLIKQFNASPSYQAQASQAEPISQPKQSNAGVMIAASVAVLALCAVGAWFGLSGDTTAQSSQVAAVPNKVISQKSAQMSKPTPVEKEPEAVYQSLFAIHGSNTIGEKLAPALLKAYFEEQGAKDIDWQQGRIATERIMQFEMDGEKLEIGLAAHGSSTAFKALNANMAQIGMSSRKIKTSEVEALKGQSGDLSKLGNEHIIALDGLAIIVNQNNPLKTITTETLSRIFSGEIDNWAEIGGDQAPIKVFARDDNSGTFDTFKSLVLKKYGRKITKQAERFESSSELSEHVSRDDYAIGFIGLNYIRYSKALAIADSSDTKAIYPTRFTIATEDYPLARRLYLYTPTNSATQIKDFANFAISDRGQEIVQELGLISQSIRVEDVVASELAPDKYNQYAKLAKRLSLNFRFNYATRDLDNKGKRDLQRLVSFVEENPNRKLVLMGFSDSIGARDKNTMLSLSRAKSVEQELNARGINVYAVEGFGEDMPLANNDNEVGRERNRRVEVWVL</sequence>
<dbReference type="RefSeq" id="WP_336436409.1">
    <property type="nucleotide sequence ID" value="NZ_JBAWKS010000002.1"/>
</dbReference>
<feature type="domain" description="OmpA-like" evidence="4">
    <location>
        <begin position="447"/>
        <end position="559"/>
    </location>
</feature>
<keyword evidence="3" id="KW-0812">Transmembrane</keyword>
<evidence type="ECO:0000256" key="2">
    <source>
        <dbReference type="PROSITE-ProRule" id="PRU00473"/>
    </source>
</evidence>
<dbReference type="PROSITE" id="PS51123">
    <property type="entry name" value="OMPA_2"/>
    <property type="match status" value="1"/>
</dbReference>
<dbReference type="CDD" id="cd07185">
    <property type="entry name" value="OmpA_C-like"/>
    <property type="match status" value="1"/>
</dbReference>
<gene>
    <name evidence="5" type="ORF">WAE96_17270</name>
</gene>
<keyword evidence="6" id="KW-1185">Reference proteome</keyword>
<dbReference type="InterPro" id="IPR050811">
    <property type="entry name" value="Phosphate_ABC_transporter"/>
</dbReference>
<protein>
    <submittedName>
        <fullName evidence="5">Phosphate ABC transporter substrate-binding/OmpA family protein</fullName>
    </submittedName>
</protein>
<organism evidence="5 6">
    <name type="scientific">Pseudoalteromonas spongiae</name>
    <dbReference type="NCBI Taxonomy" id="298657"/>
    <lineage>
        <taxon>Bacteria</taxon>
        <taxon>Pseudomonadati</taxon>
        <taxon>Pseudomonadota</taxon>
        <taxon>Gammaproteobacteria</taxon>
        <taxon>Alteromonadales</taxon>
        <taxon>Pseudoalteromonadaceae</taxon>
        <taxon>Pseudoalteromonas</taxon>
    </lineage>
</organism>
<dbReference type="SUPFAM" id="SSF53850">
    <property type="entry name" value="Periplasmic binding protein-like II"/>
    <property type="match status" value="1"/>
</dbReference>
<name>A0ABU8EWS4_9GAMM</name>
<proteinExistence type="predicted"/>
<dbReference type="Pfam" id="PF00691">
    <property type="entry name" value="OmpA"/>
    <property type="match status" value="1"/>
</dbReference>
<evidence type="ECO:0000313" key="5">
    <source>
        <dbReference type="EMBL" id="MEI4551430.1"/>
    </source>
</evidence>
<dbReference type="PANTHER" id="PTHR30570">
    <property type="entry name" value="PERIPLASMIC PHOSPHATE BINDING COMPONENT OF PHOSPHATE ABC TRANSPORTER"/>
    <property type="match status" value="1"/>
</dbReference>
<dbReference type="Gene3D" id="3.40.190.10">
    <property type="entry name" value="Periplasmic binding protein-like II"/>
    <property type="match status" value="2"/>
</dbReference>
<keyword evidence="1" id="KW-0732">Signal</keyword>
<dbReference type="Proteomes" id="UP001382455">
    <property type="component" value="Unassembled WGS sequence"/>
</dbReference>
<dbReference type="CDD" id="cd13653">
    <property type="entry name" value="PBP2_phosphate_like_1"/>
    <property type="match status" value="1"/>
</dbReference>
<dbReference type="Gene3D" id="3.30.1330.60">
    <property type="entry name" value="OmpA-like domain"/>
    <property type="match status" value="1"/>
</dbReference>
<evidence type="ECO:0000256" key="3">
    <source>
        <dbReference type="SAM" id="Phobius"/>
    </source>
</evidence>
<dbReference type="SUPFAM" id="SSF103088">
    <property type="entry name" value="OmpA-like"/>
    <property type="match status" value="1"/>
</dbReference>
<dbReference type="PANTHER" id="PTHR30570:SF1">
    <property type="entry name" value="PHOSPHATE-BINDING PROTEIN PSTS"/>
    <property type="match status" value="1"/>
</dbReference>
<evidence type="ECO:0000259" key="4">
    <source>
        <dbReference type="PROSITE" id="PS51123"/>
    </source>
</evidence>
<dbReference type="Pfam" id="PF12849">
    <property type="entry name" value="PBP_like_2"/>
    <property type="match status" value="1"/>
</dbReference>
<evidence type="ECO:0000256" key="1">
    <source>
        <dbReference type="ARBA" id="ARBA00022729"/>
    </source>
</evidence>
<dbReference type="InterPro" id="IPR036737">
    <property type="entry name" value="OmpA-like_sf"/>
</dbReference>
<dbReference type="EMBL" id="JBAWKS010000002">
    <property type="protein sequence ID" value="MEI4551430.1"/>
    <property type="molecule type" value="Genomic_DNA"/>
</dbReference>
<keyword evidence="3" id="KW-1133">Transmembrane helix</keyword>
<accession>A0ABU8EWS4</accession>
<keyword evidence="2 3" id="KW-0472">Membrane</keyword>
<dbReference type="InterPro" id="IPR024370">
    <property type="entry name" value="PBP_domain"/>
</dbReference>
<evidence type="ECO:0000313" key="6">
    <source>
        <dbReference type="Proteomes" id="UP001382455"/>
    </source>
</evidence>
<dbReference type="InterPro" id="IPR006665">
    <property type="entry name" value="OmpA-like"/>
</dbReference>
<feature type="transmembrane region" description="Helical" evidence="3">
    <location>
        <begin position="82"/>
        <end position="104"/>
    </location>
</feature>
<reference evidence="5 6" key="1">
    <citation type="submission" date="2023-12" db="EMBL/GenBank/DDBJ databases">
        <title>Friends and Foes: Symbiotic and Algicidal bacterial influence on Karenia brevis blooms.</title>
        <authorList>
            <person name="Fei C."/>
            <person name="Mohamed A.R."/>
            <person name="Booker A."/>
            <person name="Arshad M."/>
            <person name="Klass S."/>
            <person name="Ahn S."/>
            <person name="Gilbert P.M."/>
            <person name="Heil C.A."/>
            <person name="Martinez J.M."/>
            <person name="Amin S.A."/>
        </authorList>
    </citation>
    <scope>NUCLEOTIDE SEQUENCE [LARGE SCALE GENOMIC DNA]</scope>
    <source>
        <strain evidence="5 6">CE15</strain>
    </source>
</reference>
<comment type="caution">
    <text evidence="5">The sequence shown here is derived from an EMBL/GenBank/DDBJ whole genome shotgun (WGS) entry which is preliminary data.</text>
</comment>